<proteinExistence type="predicted"/>
<keyword evidence="6" id="KW-0812">Transmembrane</keyword>
<gene>
    <name evidence="15" type="ORF">HNP84_003048</name>
</gene>
<dbReference type="SUPFAM" id="SSF158472">
    <property type="entry name" value="HAMP domain-like"/>
    <property type="match status" value="1"/>
</dbReference>
<accession>A0A840P1T4</accession>
<dbReference type="InterPro" id="IPR004358">
    <property type="entry name" value="Sig_transdc_His_kin-like_C"/>
</dbReference>
<feature type="signal peptide" evidence="12">
    <location>
        <begin position="1"/>
        <end position="32"/>
    </location>
</feature>
<feature type="domain" description="Histidine kinase" evidence="13">
    <location>
        <begin position="232"/>
        <end position="436"/>
    </location>
</feature>
<feature type="region of interest" description="Disordered" evidence="11">
    <location>
        <begin position="436"/>
        <end position="456"/>
    </location>
</feature>
<dbReference type="InterPro" id="IPR005467">
    <property type="entry name" value="His_kinase_dom"/>
</dbReference>
<dbReference type="SMART" id="SM00304">
    <property type="entry name" value="HAMP"/>
    <property type="match status" value="1"/>
</dbReference>
<keyword evidence="16" id="KW-1185">Reference proteome</keyword>
<dbReference type="EMBL" id="JACHGN010000006">
    <property type="protein sequence ID" value="MBB5133322.1"/>
    <property type="molecule type" value="Genomic_DNA"/>
</dbReference>
<dbReference type="PRINTS" id="PR00344">
    <property type="entry name" value="BCTRLSENSOR"/>
</dbReference>
<evidence type="ECO:0000313" key="15">
    <source>
        <dbReference type="EMBL" id="MBB5133322.1"/>
    </source>
</evidence>
<dbReference type="SUPFAM" id="SSF55874">
    <property type="entry name" value="ATPase domain of HSP90 chaperone/DNA topoisomerase II/histidine kinase"/>
    <property type="match status" value="1"/>
</dbReference>
<evidence type="ECO:0000256" key="6">
    <source>
        <dbReference type="ARBA" id="ARBA00022692"/>
    </source>
</evidence>
<dbReference type="Gene3D" id="3.30.565.10">
    <property type="entry name" value="Histidine kinase-like ATPase, C-terminal domain"/>
    <property type="match status" value="1"/>
</dbReference>
<feature type="domain" description="HAMP" evidence="14">
    <location>
        <begin position="171"/>
        <end position="224"/>
    </location>
</feature>
<keyword evidence="10" id="KW-0472">Membrane</keyword>
<keyword evidence="12" id="KW-0732">Signal</keyword>
<dbReference type="AlphaFoldDB" id="A0A840P1T4"/>
<evidence type="ECO:0000259" key="13">
    <source>
        <dbReference type="PROSITE" id="PS50109"/>
    </source>
</evidence>
<organism evidence="15 16">
    <name type="scientific">Thermocatellispora tengchongensis</name>
    <dbReference type="NCBI Taxonomy" id="1073253"/>
    <lineage>
        <taxon>Bacteria</taxon>
        <taxon>Bacillati</taxon>
        <taxon>Actinomycetota</taxon>
        <taxon>Actinomycetes</taxon>
        <taxon>Streptosporangiales</taxon>
        <taxon>Streptosporangiaceae</taxon>
        <taxon>Thermocatellispora</taxon>
    </lineage>
</organism>
<evidence type="ECO:0000259" key="14">
    <source>
        <dbReference type="PROSITE" id="PS50885"/>
    </source>
</evidence>
<dbReference type="GO" id="GO:0000155">
    <property type="term" value="F:phosphorelay sensor kinase activity"/>
    <property type="evidence" value="ECO:0007669"/>
    <property type="project" value="InterPro"/>
</dbReference>
<dbReference type="Pfam" id="PF02518">
    <property type="entry name" value="HATPase_c"/>
    <property type="match status" value="1"/>
</dbReference>
<dbReference type="Gene3D" id="1.10.287.130">
    <property type="match status" value="1"/>
</dbReference>
<dbReference type="SUPFAM" id="SSF47384">
    <property type="entry name" value="Homodimeric domain of signal transducing histidine kinase"/>
    <property type="match status" value="1"/>
</dbReference>
<feature type="chain" id="PRO_5032748746" description="histidine kinase" evidence="12">
    <location>
        <begin position="33"/>
        <end position="456"/>
    </location>
</feature>
<evidence type="ECO:0000256" key="4">
    <source>
        <dbReference type="ARBA" id="ARBA00022553"/>
    </source>
</evidence>
<comment type="subcellular location">
    <subcellularLocation>
        <location evidence="2">Cell membrane</location>
    </subcellularLocation>
</comment>
<dbReference type="EC" id="2.7.13.3" evidence="3"/>
<dbReference type="CDD" id="cd06225">
    <property type="entry name" value="HAMP"/>
    <property type="match status" value="1"/>
</dbReference>
<evidence type="ECO:0000256" key="9">
    <source>
        <dbReference type="ARBA" id="ARBA00023012"/>
    </source>
</evidence>
<evidence type="ECO:0000256" key="10">
    <source>
        <dbReference type="ARBA" id="ARBA00023136"/>
    </source>
</evidence>
<dbReference type="InterPro" id="IPR050428">
    <property type="entry name" value="TCS_sensor_his_kinase"/>
</dbReference>
<dbReference type="GO" id="GO:0005886">
    <property type="term" value="C:plasma membrane"/>
    <property type="evidence" value="ECO:0007669"/>
    <property type="project" value="UniProtKB-SubCell"/>
</dbReference>
<dbReference type="InterPro" id="IPR036890">
    <property type="entry name" value="HATPase_C_sf"/>
</dbReference>
<dbReference type="SMART" id="SM00387">
    <property type="entry name" value="HATPase_c"/>
    <property type="match status" value="1"/>
</dbReference>
<dbReference type="InterPro" id="IPR003594">
    <property type="entry name" value="HATPase_dom"/>
</dbReference>
<keyword evidence="9" id="KW-0902">Two-component regulatory system</keyword>
<dbReference type="Proteomes" id="UP000578449">
    <property type="component" value="Unassembled WGS sequence"/>
</dbReference>
<dbReference type="PROSITE" id="PS50885">
    <property type="entry name" value="HAMP"/>
    <property type="match status" value="1"/>
</dbReference>
<comment type="catalytic activity">
    <reaction evidence="1">
        <text>ATP + protein L-histidine = ADP + protein N-phospho-L-histidine.</text>
        <dbReference type="EC" id="2.7.13.3"/>
    </reaction>
</comment>
<dbReference type="PROSITE" id="PS50109">
    <property type="entry name" value="HIS_KIN"/>
    <property type="match status" value="1"/>
</dbReference>
<comment type="caution">
    <text evidence="15">The sequence shown here is derived from an EMBL/GenBank/DDBJ whole genome shotgun (WGS) entry which is preliminary data.</text>
</comment>
<evidence type="ECO:0000256" key="5">
    <source>
        <dbReference type="ARBA" id="ARBA00022679"/>
    </source>
</evidence>
<dbReference type="InterPro" id="IPR003660">
    <property type="entry name" value="HAMP_dom"/>
</dbReference>
<evidence type="ECO:0000256" key="1">
    <source>
        <dbReference type="ARBA" id="ARBA00000085"/>
    </source>
</evidence>
<keyword evidence="4" id="KW-0597">Phosphoprotein</keyword>
<dbReference type="RefSeq" id="WP_221336295.1">
    <property type="nucleotide sequence ID" value="NZ_BAABIX010000001.1"/>
</dbReference>
<dbReference type="CDD" id="cd00082">
    <property type="entry name" value="HisKA"/>
    <property type="match status" value="1"/>
</dbReference>
<evidence type="ECO:0000256" key="3">
    <source>
        <dbReference type="ARBA" id="ARBA00012438"/>
    </source>
</evidence>
<name>A0A840P1T4_9ACTN</name>
<dbReference type="PANTHER" id="PTHR45436:SF5">
    <property type="entry name" value="SENSOR HISTIDINE KINASE TRCS"/>
    <property type="match status" value="1"/>
</dbReference>
<dbReference type="InterPro" id="IPR003661">
    <property type="entry name" value="HisK_dim/P_dom"/>
</dbReference>
<dbReference type="InterPro" id="IPR036097">
    <property type="entry name" value="HisK_dim/P_sf"/>
</dbReference>
<evidence type="ECO:0000256" key="2">
    <source>
        <dbReference type="ARBA" id="ARBA00004236"/>
    </source>
</evidence>
<dbReference type="Pfam" id="PF00512">
    <property type="entry name" value="HisKA"/>
    <property type="match status" value="1"/>
</dbReference>
<dbReference type="PANTHER" id="PTHR45436">
    <property type="entry name" value="SENSOR HISTIDINE KINASE YKOH"/>
    <property type="match status" value="1"/>
</dbReference>
<dbReference type="Pfam" id="PF00672">
    <property type="entry name" value="HAMP"/>
    <property type="match status" value="1"/>
</dbReference>
<evidence type="ECO:0000256" key="8">
    <source>
        <dbReference type="ARBA" id="ARBA00022989"/>
    </source>
</evidence>
<sequence length="456" mass="48905">MPYPRSIRGRSAMAASLLALMVLLVLCATASAAIHYGVQDRGLDRAQQVAGQWSAAARGFALPRVLPASGEIDLVQEVDARGVVLAASRAAWGRPPLSAVRPAADDRIKRLTDGRYLVAAIRITPAPDAPVIYAGREVPFLLRGHRLEYLLGEVAIGLVAVVGWTAWTAVGQTLRPVEAIRARMEEITVTDLSLRVPVPPGGDEIAQLVRTANQTLERLDEAVAQQRRFASTTSHELRTPIAALRVQLEDALDDPGADPRQALRGALVATERLEAIVEDLLVLARLRADDPAPHELIDLGELARHEAGGPGAVPVTVRAEPGVWVSGSRIQLIRILANLVGNARRHAESAVEIRVTSEDGRAVLAVTDDGPGIAPRDRERVFERFTRLEDGRRLDPGGSGLGLAISRDIAHGHQGTLTVEDSPRGARFVLRLPRLDPAPDAAPAADERRALRPACG</sequence>
<protein>
    <recommendedName>
        <fullName evidence="3">histidine kinase</fullName>
        <ecNumber evidence="3">2.7.13.3</ecNumber>
    </recommendedName>
</protein>
<dbReference type="SMART" id="SM00388">
    <property type="entry name" value="HisKA"/>
    <property type="match status" value="1"/>
</dbReference>
<reference evidence="15 16" key="1">
    <citation type="submission" date="2020-08" db="EMBL/GenBank/DDBJ databases">
        <title>Genomic Encyclopedia of Type Strains, Phase IV (KMG-IV): sequencing the most valuable type-strain genomes for metagenomic binning, comparative biology and taxonomic classification.</title>
        <authorList>
            <person name="Goeker M."/>
        </authorList>
    </citation>
    <scope>NUCLEOTIDE SEQUENCE [LARGE SCALE GENOMIC DNA]</scope>
    <source>
        <strain evidence="15 16">DSM 45615</strain>
    </source>
</reference>
<evidence type="ECO:0000256" key="12">
    <source>
        <dbReference type="SAM" id="SignalP"/>
    </source>
</evidence>
<keyword evidence="5" id="KW-0808">Transferase</keyword>
<evidence type="ECO:0000256" key="11">
    <source>
        <dbReference type="SAM" id="MobiDB-lite"/>
    </source>
</evidence>
<keyword evidence="7 15" id="KW-0418">Kinase</keyword>
<evidence type="ECO:0000256" key="7">
    <source>
        <dbReference type="ARBA" id="ARBA00022777"/>
    </source>
</evidence>
<dbReference type="CDD" id="cd00075">
    <property type="entry name" value="HATPase"/>
    <property type="match status" value="1"/>
</dbReference>
<keyword evidence="8" id="KW-1133">Transmembrane helix</keyword>
<evidence type="ECO:0000313" key="16">
    <source>
        <dbReference type="Proteomes" id="UP000578449"/>
    </source>
</evidence>